<comment type="caution">
    <text evidence="2">The sequence shown here is derived from an EMBL/GenBank/DDBJ whole genome shotgun (WGS) entry which is preliminary data.</text>
</comment>
<name>A0A7M4D7S0_9BACT</name>
<dbReference type="Proteomes" id="UP000285951">
    <property type="component" value="Unassembled WGS sequence"/>
</dbReference>
<evidence type="ECO:0000313" key="4">
    <source>
        <dbReference type="Proteomes" id="UP000285951"/>
    </source>
</evidence>
<dbReference type="InterPro" id="IPR035205">
    <property type="entry name" value="DUF5320"/>
</dbReference>
<reference evidence="3 4" key="1">
    <citation type="submission" date="2019-11" db="EMBL/GenBank/DDBJ databases">
        <title>Draft genome sequence of Labilibaculum sp. strain SYP isolated from Black Sea.</title>
        <authorList>
            <person name="Yadav S."/>
            <person name="Villanueva L."/>
        </authorList>
    </citation>
    <scope>NUCLEOTIDE SEQUENCE [LARGE SCALE GENOMIC DNA]</scope>
    <source>
        <strain evidence="3 4">44</strain>
    </source>
</reference>
<evidence type="ECO:0008006" key="6">
    <source>
        <dbReference type="Google" id="ProtNLM"/>
    </source>
</evidence>
<feature type="region of interest" description="Disordered" evidence="1">
    <location>
        <begin position="1"/>
        <end position="67"/>
    </location>
</feature>
<evidence type="ECO:0000313" key="2">
    <source>
        <dbReference type="EMBL" id="MUP38699.1"/>
    </source>
</evidence>
<evidence type="ECO:0000313" key="5">
    <source>
        <dbReference type="Proteomes" id="UP000462449"/>
    </source>
</evidence>
<sequence>MPGLDRSGPEGKGARTGRGMGRCNSNKKMYSETEFKDETIERGKGQGFGFGRGRAGRLRLRRRKIND</sequence>
<gene>
    <name evidence="3" type="ORF">DWB62_012805</name>
    <name evidence="2" type="ORF">GNY23_12805</name>
</gene>
<proteinExistence type="predicted"/>
<feature type="compositionally biased region" description="Basic and acidic residues" evidence="1">
    <location>
        <begin position="29"/>
        <end position="44"/>
    </location>
</feature>
<accession>A0A7M4D7S0</accession>
<dbReference type="AlphaFoldDB" id="A0A7M4D7S0"/>
<organism evidence="2 5">
    <name type="scientific">Labilibaculum euxinus</name>
    <dbReference type="NCBI Taxonomy" id="2686357"/>
    <lineage>
        <taxon>Bacteria</taxon>
        <taxon>Pseudomonadati</taxon>
        <taxon>Bacteroidota</taxon>
        <taxon>Bacteroidia</taxon>
        <taxon>Marinilabiliales</taxon>
        <taxon>Marinifilaceae</taxon>
        <taxon>Labilibaculum</taxon>
    </lineage>
</organism>
<feature type="compositionally biased region" description="Basic residues" evidence="1">
    <location>
        <begin position="54"/>
        <end position="67"/>
    </location>
</feature>
<evidence type="ECO:0000313" key="3">
    <source>
        <dbReference type="EMBL" id="MVB07904.1"/>
    </source>
</evidence>
<dbReference type="OrthoDB" id="1122560at2"/>
<protein>
    <recommendedName>
        <fullName evidence="6">DUF5320 domain-containing protein</fullName>
    </recommendedName>
</protein>
<dbReference type="EMBL" id="WOTW01000030">
    <property type="protein sequence ID" value="MUP38699.1"/>
    <property type="molecule type" value="Genomic_DNA"/>
</dbReference>
<dbReference type="EMBL" id="QTZN02000030">
    <property type="protein sequence ID" value="MVB07904.1"/>
    <property type="molecule type" value="Genomic_DNA"/>
</dbReference>
<evidence type="ECO:0000256" key="1">
    <source>
        <dbReference type="SAM" id="MobiDB-lite"/>
    </source>
</evidence>
<dbReference type="Pfam" id="PF17253">
    <property type="entry name" value="DUF5320"/>
    <property type="match status" value="1"/>
</dbReference>
<reference evidence="2 5" key="2">
    <citation type="submission" date="2019-12" db="EMBL/GenBank/DDBJ databases">
        <title>Draft genome sequence of Labilibaculum sp. strain 44 isolated from deep waters of Black Sea.</title>
        <authorList>
            <person name="Yadav S."/>
            <person name="Villanueva L."/>
        </authorList>
    </citation>
    <scope>NUCLEOTIDE SEQUENCE [LARGE SCALE GENOMIC DNA]</scope>
    <source>
        <strain evidence="2 5">44</strain>
    </source>
</reference>
<keyword evidence="4" id="KW-1185">Reference proteome</keyword>
<dbReference type="RefSeq" id="WP_156196280.1">
    <property type="nucleotide sequence ID" value="NZ_QTZN02000030.1"/>
</dbReference>
<dbReference type="Proteomes" id="UP000462449">
    <property type="component" value="Unassembled WGS sequence"/>
</dbReference>